<dbReference type="Proteomes" id="UP001597393">
    <property type="component" value="Unassembled WGS sequence"/>
</dbReference>
<feature type="region of interest" description="Disordered" evidence="1">
    <location>
        <begin position="1"/>
        <end position="32"/>
    </location>
</feature>
<evidence type="ECO:0000256" key="1">
    <source>
        <dbReference type="SAM" id="MobiDB-lite"/>
    </source>
</evidence>
<organism evidence="3 4">
    <name type="scientific">Sphingobacterium corticis</name>
    <dbReference type="NCBI Taxonomy" id="1812823"/>
    <lineage>
        <taxon>Bacteria</taxon>
        <taxon>Pseudomonadati</taxon>
        <taxon>Bacteroidota</taxon>
        <taxon>Sphingobacteriia</taxon>
        <taxon>Sphingobacteriales</taxon>
        <taxon>Sphingobacteriaceae</taxon>
        <taxon>Sphingobacterium</taxon>
    </lineage>
</organism>
<feature type="transmembrane region" description="Helical" evidence="2">
    <location>
        <begin position="37"/>
        <end position="57"/>
    </location>
</feature>
<dbReference type="EMBL" id="JBHUMA010000006">
    <property type="protein sequence ID" value="MFD2599628.1"/>
    <property type="molecule type" value="Genomic_DNA"/>
</dbReference>
<gene>
    <name evidence="3" type="ORF">ACFSQ3_11750</name>
</gene>
<keyword evidence="2" id="KW-0472">Membrane</keyword>
<evidence type="ECO:0000313" key="4">
    <source>
        <dbReference type="Proteomes" id="UP001597393"/>
    </source>
</evidence>
<dbReference type="RefSeq" id="WP_380869754.1">
    <property type="nucleotide sequence ID" value="NZ_JBHUMA010000006.1"/>
</dbReference>
<keyword evidence="2" id="KW-0812">Transmembrane</keyword>
<keyword evidence="2" id="KW-1133">Transmembrane helix</keyword>
<accession>A0ABW5NLV0</accession>
<keyword evidence="4" id="KW-1185">Reference proteome</keyword>
<sequence>MEASNTNPTDDARPLKNEKKVPEVVKEEPDDKPAGQMIKWVIAAAVVILLIIYFIFFHPTDTNW</sequence>
<protein>
    <submittedName>
        <fullName evidence="3">Uncharacterized protein</fullName>
    </submittedName>
</protein>
<evidence type="ECO:0000313" key="3">
    <source>
        <dbReference type="EMBL" id="MFD2599628.1"/>
    </source>
</evidence>
<proteinExistence type="predicted"/>
<evidence type="ECO:0000256" key="2">
    <source>
        <dbReference type="SAM" id="Phobius"/>
    </source>
</evidence>
<reference evidence="4" key="1">
    <citation type="journal article" date="2019" name="Int. J. Syst. Evol. Microbiol.">
        <title>The Global Catalogue of Microorganisms (GCM) 10K type strain sequencing project: providing services to taxonomists for standard genome sequencing and annotation.</title>
        <authorList>
            <consortium name="The Broad Institute Genomics Platform"/>
            <consortium name="The Broad Institute Genome Sequencing Center for Infectious Disease"/>
            <person name="Wu L."/>
            <person name="Ma J."/>
        </authorList>
    </citation>
    <scope>NUCLEOTIDE SEQUENCE [LARGE SCALE GENOMIC DNA]</scope>
    <source>
        <strain evidence="4">KCTC 42248</strain>
    </source>
</reference>
<feature type="compositionally biased region" description="Basic and acidic residues" evidence="1">
    <location>
        <begin position="10"/>
        <end position="32"/>
    </location>
</feature>
<comment type="caution">
    <text evidence="3">The sequence shown here is derived from an EMBL/GenBank/DDBJ whole genome shotgun (WGS) entry which is preliminary data.</text>
</comment>
<name>A0ABW5NLV0_9SPHI</name>